<dbReference type="RefSeq" id="WP_394829000.1">
    <property type="nucleotide sequence ID" value="NZ_CP089984.1"/>
</dbReference>
<accession>A0ABZ2MA41</accession>
<evidence type="ECO:0000259" key="2">
    <source>
        <dbReference type="Pfam" id="PF00296"/>
    </source>
</evidence>
<evidence type="ECO:0000313" key="3">
    <source>
        <dbReference type="EMBL" id="WXB19382.1"/>
    </source>
</evidence>
<dbReference type="Proteomes" id="UP001370348">
    <property type="component" value="Chromosome"/>
</dbReference>
<dbReference type="NCBIfam" id="TIGR04020">
    <property type="entry name" value="seco_metab_LLM"/>
    <property type="match status" value="1"/>
</dbReference>
<dbReference type="InterPro" id="IPR024011">
    <property type="entry name" value="Biosynth_lucif-like_mOase_dom"/>
</dbReference>
<reference evidence="3 4" key="1">
    <citation type="submission" date="2021-12" db="EMBL/GenBank/DDBJ databases">
        <title>Discovery of the Pendulisporaceae a myxobacterial family with distinct sporulation behavior and unique specialized metabolism.</title>
        <authorList>
            <person name="Garcia R."/>
            <person name="Popoff A."/>
            <person name="Bader C.D."/>
            <person name="Loehr J."/>
            <person name="Walesch S."/>
            <person name="Walt C."/>
            <person name="Boldt J."/>
            <person name="Bunk B."/>
            <person name="Haeckl F.J.F.P.J."/>
            <person name="Gunesch A.P."/>
            <person name="Birkelbach J."/>
            <person name="Nuebel U."/>
            <person name="Pietschmann T."/>
            <person name="Bach T."/>
            <person name="Mueller R."/>
        </authorList>
    </citation>
    <scope>NUCLEOTIDE SEQUENCE [LARGE SCALE GENOMIC DNA]</scope>
    <source>
        <strain evidence="3 4">MSr11954</strain>
    </source>
</reference>
<sequence length="487" mass="53894">MPAIEPRVIEAVLRDHPAIAQAAVQTGAPREDGQPLVVRIVPRDRAPSARALGFSLFYFADAEAGAREDKYRLYLEGARFADAHGFEAIWTPERHFHENGGLYPNPSVLSAALATITRHVRLRSGSVALPLHHPLRVAEEWSVVDNLSNGRVDLSFTSGWIPNDFAIAPTPGVFKRKRETMFEMVEQVQRLWRGGTLATRDGVGNEVELRIFPRPIQERLPVWITCSGDPESFVRAGELGFNVLTALLTQPIEEAAEKAALYRAARARVGLDPEGGSVTLMLHTFVGRDENEVRAQVEGPLTEYLRSHIGLMKTMVKSLNLKLDDMDVNDPKWAARLASFAFERYYRMGSLIGTPDKCLEMVNRIKSMGFDEVACLIDFGVPVDAALGGLPSLYELKKRSDSTVAIERGALMDWLRERLGGELPPMAVMVCPELPRDASRATQPAKVAPISSASPTSPTLRNSALVDRAQKQKAAMERQKQRVGKER</sequence>
<organism evidence="3 4">
    <name type="scientific">Pendulispora albinea</name>
    <dbReference type="NCBI Taxonomy" id="2741071"/>
    <lineage>
        <taxon>Bacteria</taxon>
        <taxon>Pseudomonadati</taxon>
        <taxon>Myxococcota</taxon>
        <taxon>Myxococcia</taxon>
        <taxon>Myxococcales</taxon>
        <taxon>Sorangiineae</taxon>
        <taxon>Pendulisporaceae</taxon>
        <taxon>Pendulispora</taxon>
    </lineage>
</organism>
<evidence type="ECO:0000313" key="4">
    <source>
        <dbReference type="Proteomes" id="UP001370348"/>
    </source>
</evidence>
<evidence type="ECO:0000256" key="1">
    <source>
        <dbReference type="SAM" id="MobiDB-lite"/>
    </source>
</evidence>
<feature type="compositionally biased region" description="Low complexity" evidence="1">
    <location>
        <begin position="448"/>
        <end position="459"/>
    </location>
</feature>
<feature type="region of interest" description="Disordered" evidence="1">
    <location>
        <begin position="440"/>
        <end position="487"/>
    </location>
</feature>
<proteinExistence type="predicted"/>
<dbReference type="InterPro" id="IPR050766">
    <property type="entry name" value="Bact_Lucif_Oxidored"/>
</dbReference>
<name>A0ABZ2MA41_9BACT</name>
<gene>
    <name evidence="3" type="ORF">LZC94_19395</name>
</gene>
<feature type="domain" description="Luciferase-like" evidence="2">
    <location>
        <begin position="53"/>
        <end position="371"/>
    </location>
</feature>
<dbReference type="EMBL" id="CP089984">
    <property type="protein sequence ID" value="WXB19382.1"/>
    <property type="molecule type" value="Genomic_DNA"/>
</dbReference>
<dbReference type="Gene3D" id="3.20.20.30">
    <property type="entry name" value="Luciferase-like domain"/>
    <property type="match status" value="1"/>
</dbReference>
<keyword evidence="4" id="KW-1185">Reference proteome</keyword>
<dbReference type="SUPFAM" id="SSF56801">
    <property type="entry name" value="Acetyl-CoA synthetase-like"/>
    <property type="match status" value="1"/>
</dbReference>
<feature type="compositionally biased region" description="Basic and acidic residues" evidence="1">
    <location>
        <begin position="468"/>
        <end position="487"/>
    </location>
</feature>
<dbReference type="InterPro" id="IPR011251">
    <property type="entry name" value="Luciferase-like_dom"/>
</dbReference>
<dbReference type="SUPFAM" id="SSF51679">
    <property type="entry name" value="Bacterial luciferase-like"/>
    <property type="match status" value="1"/>
</dbReference>
<protein>
    <submittedName>
        <fullName evidence="3">LLM class flavin-dependent oxidoreductase</fullName>
    </submittedName>
</protein>
<dbReference type="PANTHER" id="PTHR30137">
    <property type="entry name" value="LUCIFERASE-LIKE MONOOXYGENASE"/>
    <property type="match status" value="1"/>
</dbReference>
<dbReference type="InterPro" id="IPR036661">
    <property type="entry name" value="Luciferase-like_sf"/>
</dbReference>
<dbReference type="Pfam" id="PF00296">
    <property type="entry name" value="Bac_luciferase"/>
    <property type="match status" value="1"/>
</dbReference>
<dbReference type="PANTHER" id="PTHR30137:SF6">
    <property type="entry name" value="LUCIFERASE-LIKE MONOOXYGENASE"/>
    <property type="match status" value="1"/>
</dbReference>